<dbReference type="SUPFAM" id="SSF101148">
    <property type="entry name" value="Plant invertase/pectin methylesterase inhibitor"/>
    <property type="match status" value="1"/>
</dbReference>
<accession>A0A565BAK5</accession>
<gene>
    <name evidence="1" type="ORF">ANE_LOCUS8395</name>
</gene>
<dbReference type="EMBL" id="CABITT030000003">
    <property type="protein sequence ID" value="VVA97950.1"/>
    <property type="molecule type" value="Genomic_DNA"/>
</dbReference>
<dbReference type="Gene3D" id="1.20.140.40">
    <property type="entry name" value="Invertase/pectin methylesterase inhibitor family protein"/>
    <property type="match status" value="1"/>
</dbReference>
<evidence type="ECO:0008006" key="3">
    <source>
        <dbReference type="Google" id="ProtNLM"/>
    </source>
</evidence>
<evidence type="ECO:0000313" key="1">
    <source>
        <dbReference type="EMBL" id="VVA97950.1"/>
    </source>
</evidence>
<organism evidence="1 2">
    <name type="scientific">Arabis nemorensis</name>
    <dbReference type="NCBI Taxonomy" id="586526"/>
    <lineage>
        <taxon>Eukaryota</taxon>
        <taxon>Viridiplantae</taxon>
        <taxon>Streptophyta</taxon>
        <taxon>Embryophyta</taxon>
        <taxon>Tracheophyta</taxon>
        <taxon>Spermatophyta</taxon>
        <taxon>Magnoliopsida</taxon>
        <taxon>eudicotyledons</taxon>
        <taxon>Gunneridae</taxon>
        <taxon>Pentapetalae</taxon>
        <taxon>rosids</taxon>
        <taxon>malvids</taxon>
        <taxon>Brassicales</taxon>
        <taxon>Brassicaceae</taxon>
        <taxon>Arabideae</taxon>
        <taxon>Arabis</taxon>
    </lineage>
</organism>
<keyword evidence="2" id="KW-1185">Reference proteome</keyword>
<dbReference type="InterPro" id="IPR035513">
    <property type="entry name" value="Invertase/methylesterase_inhib"/>
</dbReference>
<name>A0A565BAK5_9BRAS</name>
<dbReference type="Proteomes" id="UP000489600">
    <property type="component" value="Unassembled WGS sequence"/>
</dbReference>
<dbReference type="OrthoDB" id="1918674at2759"/>
<evidence type="ECO:0000313" key="2">
    <source>
        <dbReference type="Proteomes" id="UP000489600"/>
    </source>
</evidence>
<reference evidence="1" key="1">
    <citation type="submission" date="2019-07" db="EMBL/GenBank/DDBJ databases">
        <authorList>
            <person name="Dittberner H."/>
        </authorList>
    </citation>
    <scope>NUCLEOTIDE SEQUENCE [LARGE SCALE GENOMIC DNA]</scope>
</reference>
<protein>
    <recommendedName>
        <fullName evidence="3">Pectinesterase inhibitor domain-containing protein</fullName>
    </recommendedName>
</protein>
<proteinExistence type="predicted"/>
<sequence>MLAYLNSVIKDIIKPDELKKYDICVDAYNSTVHNFLPAALDDLNIFDAVANMQNIVTVLDNCESQFAGSSPFTGRNKVVHDIADMSADIIRYLYGN</sequence>
<dbReference type="AlphaFoldDB" id="A0A565BAK5"/>
<comment type="caution">
    <text evidence="1">The sequence shown here is derived from an EMBL/GenBank/DDBJ whole genome shotgun (WGS) entry which is preliminary data.</text>
</comment>